<dbReference type="OrthoDB" id="3786824at2759"/>
<feature type="region of interest" description="Disordered" evidence="1">
    <location>
        <begin position="211"/>
        <end position="268"/>
    </location>
</feature>
<protein>
    <submittedName>
        <fullName evidence="2">Uncharacterized protein</fullName>
    </submittedName>
</protein>
<proteinExistence type="predicted"/>
<dbReference type="EMBL" id="WJXW01000019">
    <property type="protein sequence ID" value="KAF9728593.1"/>
    <property type="molecule type" value="Genomic_DNA"/>
</dbReference>
<sequence length="378" mass="41244">MSVPSMDEGMADLPTLAKIFEVLSTSQNVKNNDDKDLASWIQANYLTRDFDGVIRDGSIAIKNTEDFAKLYNAYKRVRNLTNRTQDKWPFFNRWKSMTSAQVTKMATSDSIVSPSVTPAAFPLKSSSVHESGDDGKLVSATSKSASGMFLPHALLAVESASEHSNLDDLPTRKRALDFDERGRFARGHGNLRKRGRRGGKVGCLHGKKSLAAERADSTDEVNGHTPSIPVVSTNNGDTEMVNAPVKKPKATASSPRATRRQMHVSRGNDAQDLAVSAQVGKFHAGSDTTVDDKRNFNAPQADKGAAAPHEVNPSDLTDTEQPKPEPAESMTKFDQDTGKLDSTMNSLKKTVGQDVHSRFPYNVFAVVAKWAPSVWARK</sequence>
<dbReference type="Proteomes" id="UP000756921">
    <property type="component" value="Unassembled WGS sequence"/>
</dbReference>
<accession>A0A9P6G4Z3</accession>
<evidence type="ECO:0000256" key="1">
    <source>
        <dbReference type="SAM" id="MobiDB-lite"/>
    </source>
</evidence>
<organism evidence="2 3">
    <name type="scientific">Paraphaeosphaeria minitans</name>
    <dbReference type="NCBI Taxonomy" id="565426"/>
    <lineage>
        <taxon>Eukaryota</taxon>
        <taxon>Fungi</taxon>
        <taxon>Dikarya</taxon>
        <taxon>Ascomycota</taxon>
        <taxon>Pezizomycotina</taxon>
        <taxon>Dothideomycetes</taxon>
        <taxon>Pleosporomycetidae</taxon>
        <taxon>Pleosporales</taxon>
        <taxon>Massarineae</taxon>
        <taxon>Didymosphaeriaceae</taxon>
        <taxon>Paraphaeosphaeria</taxon>
    </lineage>
</organism>
<comment type="caution">
    <text evidence="2">The sequence shown here is derived from an EMBL/GenBank/DDBJ whole genome shotgun (WGS) entry which is preliminary data.</text>
</comment>
<evidence type="ECO:0000313" key="3">
    <source>
        <dbReference type="Proteomes" id="UP000756921"/>
    </source>
</evidence>
<keyword evidence="3" id="KW-1185">Reference proteome</keyword>
<dbReference type="AlphaFoldDB" id="A0A9P6G4Z3"/>
<feature type="region of interest" description="Disordered" evidence="1">
    <location>
        <begin position="284"/>
        <end position="341"/>
    </location>
</feature>
<feature type="compositionally biased region" description="Basic and acidic residues" evidence="1">
    <location>
        <begin position="320"/>
        <end position="339"/>
    </location>
</feature>
<name>A0A9P6G4Z3_9PLEO</name>
<reference evidence="2" key="1">
    <citation type="journal article" date="2020" name="Mol. Plant Microbe Interact.">
        <title>Genome Sequence of the Biocontrol Agent Coniothyrium minitans strain Conio (IMI 134523).</title>
        <authorList>
            <person name="Patel D."/>
            <person name="Shittu T.A."/>
            <person name="Baroncelli R."/>
            <person name="Muthumeenakshi S."/>
            <person name="Osborne T.H."/>
            <person name="Janganan T.K."/>
            <person name="Sreenivasaprasad S."/>
        </authorList>
    </citation>
    <scope>NUCLEOTIDE SEQUENCE</scope>
    <source>
        <strain evidence="2">Conio</strain>
    </source>
</reference>
<evidence type="ECO:0000313" key="2">
    <source>
        <dbReference type="EMBL" id="KAF9728593.1"/>
    </source>
</evidence>
<gene>
    <name evidence="2" type="ORF">PMIN01_13421</name>
</gene>